<dbReference type="Proteomes" id="UP000824782">
    <property type="component" value="Unassembled WGS sequence"/>
</dbReference>
<evidence type="ECO:0000313" key="1">
    <source>
        <dbReference type="EMBL" id="KAG8569881.1"/>
    </source>
</evidence>
<dbReference type="AlphaFoldDB" id="A0AAV7BBK3"/>
<organism evidence="1 2">
    <name type="scientific">Engystomops pustulosus</name>
    <name type="common">Tungara frog</name>
    <name type="synonym">Physalaemus pustulosus</name>
    <dbReference type="NCBI Taxonomy" id="76066"/>
    <lineage>
        <taxon>Eukaryota</taxon>
        <taxon>Metazoa</taxon>
        <taxon>Chordata</taxon>
        <taxon>Craniata</taxon>
        <taxon>Vertebrata</taxon>
        <taxon>Euteleostomi</taxon>
        <taxon>Amphibia</taxon>
        <taxon>Batrachia</taxon>
        <taxon>Anura</taxon>
        <taxon>Neobatrachia</taxon>
        <taxon>Hyloidea</taxon>
        <taxon>Leptodactylidae</taxon>
        <taxon>Leiuperinae</taxon>
        <taxon>Engystomops</taxon>
    </lineage>
</organism>
<evidence type="ECO:0000313" key="2">
    <source>
        <dbReference type="Proteomes" id="UP000824782"/>
    </source>
</evidence>
<reference evidence="1" key="1">
    <citation type="thesis" date="2020" institute="ProQuest LLC" country="789 East Eisenhower Parkway, Ann Arbor, MI, USA">
        <title>Comparative Genomics and Chromosome Evolution.</title>
        <authorList>
            <person name="Mudd A.B."/>
        </authorList>
    </citation>
    <scope>NUCLEOTIDE SEQUENCE</scope>
    <source>
        <strain evidence="1">237g6f4</strain>
        <tissue evidence="1">Blood</tissue>
    </source>
</reference>
<keyword evidence="2" id="KW-1185">Reference proteome</keyword>
<protein>
    <submittedName>
        <fullName evidence="1">Uncharacterized protein</fullName>
    </submittedName>
</protein>
<proteinExistence type="predicted"/>
<dbReference type="EMBL" id="WNYA01000006">
    <property type="protein sequence ID" value="KAG8569881.1"/>
    <property type="molecule type" value="Genomic_DNA"/>
</dbReference>
<name>A0AAV7BBK3_ENGPU</name>
<accession>A0AAV7BBK3</accession>
<comment type="caution">
    <text evidence="1">The sequence shown here is derived from an EMBL/GenBank/DDBJ whole genome shotgun (WGS) entry which is preliminary data.</text>
</comment>
<sequence length="92" mass="10592">MAAADLMDGAVGWFGEILGGQERGSLNSRRSFLGHCEDGFDPLVFYHHYRERHTVRYNIRAYRILDPVTLPIRPNMTPKRTVRCLFHVTGCQ</sequence>
<gene>
    <name evidence="1" type="ORF">GDO81_014577</name>
</gene>